<dbReference type="Proteomes" id="UP000178912">
    <property type="component" value="Unassembled WGS sequence"/>
</dbReference>
<dbReference type="PANTHER" id="PTHR43968:SF13">
    <property type="entry name" value="GLUTATHIONE TRANSFERASE OMEGA-1"/>
    <property type="match status" value="1"/>
</dbReference>
<dbReference type="OrthoDB" id="4951845at2759"/>
<proteinExistence type="predicted"/>
<dbReference type="SUPFAM" id="SSF47616">
    <property type="entry name" value="GST C-terminal domain-like"/>
    <property type="match status" value="1"/>
</dbReference>
<evidence type="ECO:0000313" key="2">
    <source>
        <dbReference type="EMBL" id="CZS88586.1"/>
    </source>
</evidence>
<accession>A0A1E1JRT5</accession>
<evidence type="ECO:0000259" key="1">
    <source>
        <dbReference type="PROSITE" id="PS50405"/>
    </source>
</evidence>
<evidence type="ECO:0000313" key="3">
    <source>
        <dbReference type="Proteomes" id="UP000178912"/>
    </source>
</evidence>
<dbReference type="PROSITE" id="PS50405">
    <property type="entry name" value="GST_CTER"/>
    <property type="match status" value="1"/>
</dbReference>
<dbReference type="Pfam" id="PF13410">
    <property type="entry name" value="GST_C_2"/>
    <property type="match status" value="1"/>
</dbReference>
<name>A0A1E1JRT5_9HELO</name>
<feature type="domain" description="GST C-terminal" evidence="1">
    <location>
        <begin position="119"/>
        <end position="226"/>
    </location>
</feature>
<organism evidence="2 3">
    <name type="scientific">Rhynchosporium agropyri</name>
    <dbReference type="NCBI Taxonomy" id="914238"/>
    <lineage>
        <taxon>Eukaryota</taxon>
        <taxon>Fungi</taxon>
        <taxon>Dikarya</taxon>
        <taxon>Ascomycota</taxon>
        <taxon>Pezizomycotina</taxon>
        <taxon>Leotiomycetes</taxon>
        <taxon>Helotiales</taxon>
        <taxon>Ploettnerulaceae</taxon>
        <taxon>Rhynchosporium</taxon>
    </lineage>
</organism>
<dbReference type="Gene3D" id="1.20.1050.10">
    <property type="match status" value="1"/>
</dbReference>
<sequence>MIDSSISLESTTTNCEISWKITSAIMGNDHPDSKLFPHATGAAAQMVKEHEGEEPLKLFSGWVRSSTPLASDLHIRSSVLSSKERCWFSWKRIQYESTVICEFLEEAYPSATPHLMPSDPYTRARTRIWTDFVTPRIIPAFHPFLQCQPSSSANIDDVRGEFLDKLREFTQAMDPDGPYFLGKEVSMIDLILAPWAIRLWVFDHFKGGLNIPEGKIWDRWGKCWVL</sequence>
<dbReference type="AlphaFoldDB" id="A0A1E1JRT5"/>
<dbReference type="Gene3D" id="3.40.30.10">
    <property type="entry name" value="Glutaredoxin"/>
    <property type="match status" value="1"/>
</dbReference>
<keyword evidence="3" id="KW-1185">Reference proteome</keyword>
<dbReference type="GO" id="GO:0016740">
    <property type="term" value="F:transferase activity"/>
    <property type="evidence" value="ECO:0007669"/>
    <property type="project" value="UniProtKB-KW"/>
</dbReference>
<dbReference type="PANTHER" id="PTHR43968">
    <property type="match status" value="1"/>
</dbReference>
<dbReference type="InterPro" id="IPR010987">
    <property type="entry name" value="Glutathione-S-Trfase_C-like"/>
</dbReference>
<protein>
    <submittedName>
        <fullName evidence="2">Related to glutathione transferase omega-1</fullName>
    </submittedName>
</protein>
<gene>
    <name evidence="2" type="ORF">RAG0_00289</name>
</gene>
<keyword evidence="2" id="KW-0808">Transferase</keyword>
<dbReference type="GO" id="GO:0005737">
    <property type="term" value="C:cytoplasm"/>
    <property type="evidence" value="ECO:0007669"/>
    <property type="project" value="TreeGrafter"/>
</dbReference>
<dbReference type="InterPro" id="IPR036282">
    <property type="entry name" value="Glutathione-S-Trfase_C_sf"/>
</dbReference>
<dbReference type="InterPro" id="IPR050983">
    <property type="entry name" value="GST_Omega/HSP26"/>
</dbReference>
<reference evidence="3" key="1">
    <citation type="submission" date="2016-03" db="EMBL/GenBank/DDBJ databases">
        <authorList>
            <person name="Guldener U."/>
        </authorList>
    </citation>
    <scope>NUCLEOTIDE SEQUENCE [LARGE SCALE GENOMIC DNA]</scope>
    <source>
        <strain evidence="3">04CH-RAC-A.6.1</strain>
    </source>
</reference>
<dbReference type="EMBL" id="FJUX01000001">
    <property type="protein sequence ID" value="CZS88586.1"/>
    <property type="molecule type" value="Genomic_DNA"/>
</dbReference>